<dbReference type="AlphaFoldDB" id="B8JD31"/>
<dbReference type="PANTHER" id="PTHR32060">
    <property type="entry name" value="TAIL-SPECIFIC PROTEASE"/>
    <property type="match status" value="1"/>
</dbReference>
<dbReference type="SMART" id="SM00245">
    <property type="entry name" value="TSPc"/>
    <property type="match status" value="1"/>
</dbReference>
<dbReference type="InterPro" id="IPR029045">
    <property type="entry name" value="ClpP/crotonase-like_dom_sf"/>
</dbReference>
<dbReference type="Pfam" id="PF03572">
    <property type="entry name" value="Peptidase_S41"/>
    <property type="match status" value="1"/>
</dbReference>
<dbReference type="RefSeq" id="WP_012632091.1">
    <property type="nucleotide sequence ID" value="NC_011891.1"/>
</dbReference>
<dbReference type="Gene3D" id="3.30.750.44">
    <property type="match status" value="1"/>
</dbReference>
<feature type="chain" id="PRO_5002872745" evidence="6">
    <location>
        <begin position="22"/>
        <end position="437"/>
    </location>
</feature>
<keyword evidence="3 5" id="KW-0378">Hydrolase</keyword>
<dbReference type="Pfam" id="PF17820">
    <property type="entry name" value="PDZ_6"/>
    <property type="match status" value="1"/>
</dbReference>
<proteinExistence type="inferred from homology"/>
<dbReference type="Pfam" id="PF22694">
    <property type="entry name" value="CtpB_N-like"/>
    <property type="match status" value="1"/>
</dbReference>
<dbReference type="GO" id="GO:0004252">
    <property type="term" value="F:serine-type endopeptidase activity"/>
    <property type="evidence" value="ECO:0007669"/>
    <property type="project" value="UniProtKB-EC"/>
</dbReference>
<dbReference type="CDD" id="cd06782">
    <property type="entry name" value="cpPDZ_CPP-like"/>
    <property type="match status" value="1"/>
</dbReference>
<sequence length="437" mass="46727">MMRRLALVAALAIAFFAGLVADRSASAARRAASRPYRALDVFADVLGHVESSYLEPVDERELVYGAIDGMMAKLDAHSAFMRPEVFEQLRDETTGEFDGLGLEVALEDGVLTVVSPTAESPGERAGLRPGDRILSIDGASTRELGLSGAIRRMKGAPGSQVVLEVDRAGFTAPQRLTLVRERVRTQSVDLRVLDAGRGYVYVRVKAFQERTDRALARALADGRAALGGEIRGLVLDLRNNPGGLLDQAVRVADAFLAEGVIVSTEGRDRREVEVQRARPKGTEPGYPMIVLVNRGTASASEILAGALQDNGRAVVMGTQTYGKGSVQTIIELEDGSGLKLTVARYYTPSHRSIQELGISPDVVVAETAPAAPAQPAPAERDLKRHLRNEAAPVPASVPAPAVPEDFQLRTALDYLRATDVLRGGPGARSTAIAPKRQ</sequence>
<feature type="signal peptide" evidence="6">
    <location>
        <begin position="1"/>
        <end position="21"/>
    </location>
</feature>
<dbReference type="SUPFAM" id="SSF50156">
    <property type="entry name" value="PDZ domain-like"/>
    <property type="match status" value="1"/>
</dbReference>
<evidence type="ECO:0000256" key="2">
    <source>
        <dbReference type="ARBA" id="ARBA00022670"/>
    </source>
</evidence>
<evidence type="ECO:0000256" key="5">
    <source>
        <dbReference type="RuleBase" id="RU004404"/>
    </source>
</evidence>
<evidence type="ECO:0000256" key="3">
    <source>
        <dbReference type="ARBA" id="ARBA00022801"/>
    </source>
</evidence>
<organism evidence="8 9">
    <name type="scientific">Anaeromyxobacter dehalogenans (strain ATCC BAA-258 / DSM 21875 / 2CP-1)</name>
    <dbReference type="NCBI Taxonomy" id="455488"/>
    <lineage>
        <taxon>Bacteria</taxon>
        <taxon>Pseudomonadati</taxon>
        <taxon>Myxococcota</taxon>
        <taxon>Myxococcia</taxon>
        <taxon>Myxococcales</taxon>
        <taxon>Cystobacterineae</taxon>
        <taxon>Anaeromyxobacteraceae</taxon>
        <taxon>Anaeromyxobacter</taxon>
    </lineage>
</organism>
<name>B8JD31_ANAD2</name>
<dbReference type="InterPro" id="IPR005151">
    <property type="entry name" value="Tail-specific_protease"/>
</dbReference>
<dbReference type="Gene3D" id="2.30.42.10">
    <property type="match status" value="1"/>
</dbReference>
<evidence type="ECO:0000313" key="9">
    <source>
        <dbReference type="Proteomes" id="UP000007089"/>
    </source>
</evidence>
<comment type="similarity">
    <text evidence="1 5">Belongs to the peptidase S41A family.</text>
</comment>
<dbReference type="NCBIfam" id="TIGR00225">
    <property type="entry name" value="prc"/>
    <property type="match status" value="1"/>
</dbReference>
<dbReference type="SMART" id="SM00228">
    <property type="entry name" value="PDZ"/>
    <property type="match status" value="1"/>
</dbReference>
<evidence type="ECO:0000256" key="4">
    <source>
        <dbReference type="ARBA" id="ARBA00022825"/>
    </source>
</evidence>
<dbReference type="Gene3D" id="3.90.226.10">
    <property type="entry name" value="2-enoyl-CoA Hydratase, Chain A, domain 1"/>
    <property type="match status" value="1"/>
</dbReference>
<gene>
    <name evidence="8" type="ordered locus">A2cp1_0704</name>
</gene>
<dbReference type="GO" id="GO:0030288">
    <property type="term" value="C:outer membrane-bounded periplasmic space"/>
    <property type="evidence" value="ECO:0007669"/>
    <property type="project" value="TreeGrafter"/>
</dbReference>
<keyword evidence="2 5" id="KW-0645">Protease</keyword>
<dbReference type="GO" id="GO:0007165">
    <property type="term" value="P:signal transduction"/>
    <property type="evidence" value="ECO:0007669"/>
    <property type="project" value="TreeGrafter"/>
</dbReference>
<feature type="domain" description="PDZ" evidence="7">
    <location>
        <begin position="86"/>
        <end position="158"/>
    </location>
</feature>
<dbReference type="CDD" id="cd07560">
    <property type="entry name" value="Peptidase_S41_CPP"/>
    <property type="match status" value="1"/>
</dbReference>
<dbReference type="EC" id="3.4.21.102" evidence="8"/>
<dbReference type="InterPro" id="IPR041489">
    <property type="entry name" value="PDZ_6"/>
</dbReference>
<keyword evidence="4 5" id="KW-0720">Serine protease</keyword>
<dbReference type="MEROPS" id="S41.004"/>
<dbReference type="HOGENOM" id="CLU_017295_1_1_7"/>
<evidence type="ECO:0000313" key="8">
    <source>
        <dbReference type="EMBL" id="ACL64059.1"/>
    </source>
</evidence>
<dbReference type="PROSITE" id="PS50106">
    <property type="entry name" value="PDZ"/>
    <property type="match status" value="1"/>
</dbReference>
<evidence type="ECO:0000256" key="6">
    <source>
        <dbReference type="SAM" id="SignalP"/>
    </source>
</evidence>
<dbReference type="InterPro" id="IPR004447">
    <property type="entry name" value="Peptidase_S41A"/>
</dbReference>
<dbReference type="InterPro" id="IPR001478">
    <property type="entry name" value="PDZ"/>
</dbReference>
<dbReference type="SUPFAM" id="SSF52096">
    <property type="entry name" value="ClpP/crotonase"/>
    <property type="match status" value="1"/>
</dbReference>
<dbReference type="GO" id="GO:0006508">
    <property type="term" value="P:proteolysis"/>
    <property type="evidence" value="ECO:0007669"/>
    <property type="project" value="UniProtKB-KW"/>
</dbReference>
<dbReference type="KEGG" id="acp:A2cp1_0704"/>
<keyword evidence="9" id="KW-1185">Reference proteome</keyword>
<dbReference type="InterPro" id="IPR036034">
    <property type="entry name" value="PDZ_sf"/>
</dbReference>
<reference evidence="8" key="1">
    <citation type="submission" date="2009-01" db="EMBL/GenBank/DDBJ databases">
        <title>Complete sequence of Anaeromyxobacter dehalogenans 2CP-1.</title>
        <authorList>
            <consortium name="US DOE Joint Genome Institute"/>
            <person name="Lucas S."/>
            <person name="Copeland A."/>
            <person name="Lapidus A."/>
            <person name="Glavina del Rio T."/>
            <person name="Dalin E."/>
            <person name="Tice H."/>
            <person name="Bruce D."/>
            <person name="Goodwin L."/>
            <person name="Pitluck S."/>
            <person name="Saunders E."/>
            <person name="Brettin T."/>
            <person name="Detter J.C."/>
            <person name="Han C."/>
            <person name="Larimer F."/>
            <person name="Land M."/>
            <person name="Hauser L."/>
            <person name="Kyrpides N."/>
            <person name="Ovchinnikova G."/>
            <person name="Beliaev A.S."/>
            <person name="Richardson P."/>
        </authorList>
    </citation>
    <scope>NUCLEOTIDE SEQUENCE</scope>
    <source>
        <strain evidence="8">2CP-1</strain>
    </source>
</reference>
<accession>B8JD31</accession>
<keyword evidence="6" id="KW-0732">Signal</keyword>
<evidence type="ECO:0000259" key="7">
    <source>
        <dbReference type="PROSITE" id="PS50106"/>
    </source>
</evidence>
<protein>
    <submittedName>
        <fullName evidence="8">Carboxyl-terminal protease</fullName>
        <ecNumber evidence="8">3.4.21.102</ecNumber>
    </submittedName>
</protein>
<dbReference type="PANTHER" id="PTHR32060:SF30">
    <property type="entry name" value="CARBOXY-TERMINAL PROCESSING PROTEASE CTPA"/>
    <property type="match status" value="1"/>
</dbReference>
<dbReference type="Proteomes" id="UP000007089">
    <property type="component" value="Chromosome"/>
</dbReference>
<dbReference type="InterPro" id="IPR055210">
    <property type="entry name" value="CtpA/B_N"/>
</dbReference>
<evidence type="ECO:0000256" key="1">
    <source>
        <dbReference type="ARBA" id="ARBA00009179"/>
    </source>
</evidence>
<dbReference type="EMBL" id="CP001359">
    <property type="protein sequence ID" value="ACL64059.1"/>
    <property type="molecule type" value="Genomic_DNA"/>
</dbReference>